<sequence length="145" mass="16262">MQLSLTHLGAKNKSIIEDVTSPLAIPVKLDAFVLNPDSYNGTEPCQAKIAPLQQPNYSYLRMKEFMTRSNILPAANLQAVAPVRTNSRVTNLATRELRQNQLGVYLHWMLPRPYQTSQAGMRPANSDANPQMPSFPECPNQWLVI</sequence>
<dbReference type="GeneID" id="66989536"/>
<protein>
    <submittedName>
        <fullName evidence="1">Uncharacterized protein</fullName>
    </submittedName>
</protein>
<accession>A0A8E0R480</accession>
<dbReference type="RefSeq" id="XP_043151997.1">
    <property type="nucleotide sequence ID" value="XM_043296062.1"/>
</dbReference>
<organism evidence="1 2">
    <name type="scientific">Aspergillus udagawae</name>
    <dbReference type="NCBI Taxonomy" id="91492"/>
    <lineage>
        <taxon>Eukaryota</taxon>
        <taxon>Fungi</taxon>
        <taxon>Dikarya</taxon>
        <taxon>Ascomycota</taxon>
        <taxon>Pezizomycotina</taxon>
        <taxon>Eurotiomycetes</taxon>
        <taxon>Eurotiomycetidae</taxon>
        <taxon>Eurotiales</taxon>
        <taxon>Aspergillaceae</taxon>
        <taxon>Aspergillus</taxon>
        <taxon>Aspergillus subgen. Fumigati</taxon>
    </lineage>
</organism>
<dbReference type="AlphaFoldDB" id="A0A8E0R480"/>
<evidence type="ECO:0000313" key="1">
    <source>
        <dbReference type="EMBL" id="GIC94731.1"/>
    </source>
</evidence>
<comment type="caution">
    <text evidence="1">The sequence shown here is derived from an EMBL/GenBank/DDBJ whole genome shotgun (WGS) entry which is preliminary data.</text>
</comment>
<reference evidence="1" key="2">
    <citation type="submission" date="2021-01" db="EMBL/GenBank/DDBJ databases">
        <title>Pan-genome distribution and transcriptional activeness of fungal secondary metabolism genes in Aspergillus section Fumigati.</title>
        <authorList>
            <person name="Takahashi H."/>
            <person name="Umemura M."/>
            <person name="Ninomiya A."/>
            <person name="Kusuya Y."/>
            <person name="Urayama S."/>
            <person name="Shimizu M."/>
            <person name="Watanabe A."/>
            <person name="Kamei K."/>
            <person name="Yaguchi T."/>
            <person name="Hagiwara D."/>
        </authorList>
    </citation>
    <scope>NUCLEOTIDE SEQUENCE</scope>
    <source>
        <strain evidence="1">IFM 46973</strain>
    </source>
</reference>
<proteinExistence type="predicted"/>
<reference evidence="1" key="1">
    <citation type="journal article" date="2015" name="Genome Announc.">
        <title>Draft Genome Sequence of the Pathogenic Filamentous Fungus Aspergillus udagawae Strain IFM 46973T.</title>
        <authorList>
            <person name="Kusuya Y."/>
            <person name="Takahashi-Nakaguchi A."/>
            <person name="Takahashi H."/>
            <person name="Yaguchi T."/>
        </authorList>
    </citation>
    <scope>NUCLEOTIDE SEQUENCE</scope>
    <source>
        <strain evidence="1">IFM 46973</strain>
    </source>
</reference>
<evidence type="ECO:0000313" key="2">
    <source>
        <dbReference type="Proteomes" id="UP000036893"/>
    </source>
</evidence>
<gene>
    <name evidence="1" type="ORF">Aud_002060</name>
</gene>
<dbReference type="Proteomes" id="UP000036893">
    <property type="component" value="Unassembled WGS sequence"/>
</dbReference>
<dbReference type="EMBL" id="BBXM02000010">
    <property type="protein sequence ID" value="GIC94731.1"/>
    <property type="molecule type" value="Genomic_DNA"/>
</dbReference>
<name>A0A8E0R480_9EURO</name>